<gene>
    <name evidence="2" type="ORF">LCGC14_2092380</name>
</gene>
<feature type="non-terminal residue" evidence="2">
    <location>
        <position position="39"/>
    </location>
</feature>
<accession>A0A0F9ECI7</accession>
<evidence type="ECO:0000313" key="2">
    <source>
        <dbReference type="EMBL" id="KKL71689.1"/>
    </source>
</evidence>
<dbReference type="EMBL" id="LAZR01025512">
    <property type="protein sequence ID" value="KKL71689.1"/>
    <property type="molecule type" value="Genomic_DNA"/>
</dbReference>
<feature type="transmembrane region" description="Helical" evidence="1">
    <location>
        <begin position="6"/>
        <end position="26"/>
    </location>
</feature>
<protein>
    <submittedName>
        <fullName evidence="2">Uncharacterized protein</fullName>
    </submittedName>
</protein>
<keyword evidence="1" id="KW-0812">Transmembrane</keyword>
<evidence type="ECO:0000256" key="1">
    <source>
        <dbReference type="SAM" id="Phobius"/>
    </source>
</evidence>
<keyword evidence="1" id="KW-1133">Transmembrane helix</keyword>
<proteinExistence type="predicted"/>
<reference evidence="2" key="1">
    <citation type="journal article" date="2015" name="Nature">
        <title>Complex archaea that bridge the gap between prokaryotes and eukaryotes.</title>
        <authorList>
            <person name="Spang A."/>
            <person name="Saw J.H."/>
            <person name="Jorgensen S.L."/>
            <person name="Zaremba-Niedzwiedzka K."/>
            <person name="Martijn J."/>
            <person name="Lind A.E."/>
            <person name="van Eijk R."/>
            <person name="Schleper C."/>
            <person name="Guy L."/>
            <person name="Ettema T.J."/>
        </authorList>
    </citation>
    <scope>NUCLEOTIDE SEQUENCE</scope>
</reference>
<name>A0A0F9ECI7_9ZZZZ</name>
<comment type="caution">
    <text evidence="2">The sequence shown here is derived from an EMBL/GenBank/DDBJ whole genome shotgun (WGS) entry which is preliminary data.</text>
</comment>
<keyword evidence="1" id="KW-0472">Membrane</keyword>
<sequence>MDWIGLVLAALLAAATLWCLYLYGSFEMTGVRGWRRVWA</sequence>
<dbReference type="AlphaFoldDB" id="A0A0F9ECI7"/>
<organism evidence="2">
    <name type="scientific">marine sediment metagenome</name>
    <dbReference type="NCBI Taxonomy" id="412755"/>
    <lineage>
        <taxon>unclassified sequences</taxon>
        <taxon>metagenomes</taxon>
        <taxon>ecological metagenomes</taxon>
    </lineage>
</organism>